<protein>
    <recommendedName>
        <fullName evidence="3 11">Poly-beta-1,6-N-acetyl-D-glucosamine synthase</fullName>
        <shortName evidence="12">Poly-beta-1,6-GlcNAc synthase</shortName>
        <ecNumber evidence="12">2.4.1.-</ecNumber>
    </recommendedName>
</protein>
<evidence type="ECO:0000256" key="11">
    <source>
        <dbReference type="NCBIfam" id="TIGR03937"/>
    </source>
</evidence>
<dbReference type="EC" id="2.4.1.-" evidence="12"/>
<evidence type="ECO:0000256" key="2">
    <source>
        <dbReference type="ARBA" id="ARBA00006739"/>
    </source>
</evidence>
<reference evidence="14" key="1">
    <citation type="submission" date="2010-04" db="EMBL/GenBank/DDBJ databases">
        <authorList>
            <person name="Li W."/>
        </authorList>
    </citation>
    <scope>NUCLEOTIDE SEQUENCE</scope>
    <source>
        <strain evidence="14">Rd 11</strain>
        <plasmid evidence="14">pAFS11</plasmid>
    </source>
</reference>
<dbReference type="RefSeq" id="WP_031864220.1">
    <property type="nucleotide sequence ID" value="NZ_CAKOFH010000035.1"/>
</dbReference>
<comment type="subcellular location">
    <subcellularLocation>
        <location evidence="1 12">Cell membrane</location>
        <topology evidence="1 12">Multi-pass membrane protein</topology>
    </subcellularLocation>
</comment>
<dbReference type="InterPro" id="IPR029044">
    <property type="entry name" value="Nucleotide-diphossugar_trans"/>
</dbReference>
<keyword evidence="7 12" id="KW-0812">Transmembrane</keyword>
<keyword evidence="8 12" id="KW-1133">Transmembrane helix</keyword>
<evidence type="ECO:0000256" key="3">
    <source>
        <dbReference type="ARBA" id="ARBA00017381"/>
    </source>
</evidence>
<reference evidence="14" key="2">
    <citation type="journal article" date="2011" name="Antimicrob. Agents Chemother.">
        <title>Novel apramycin resistance gene apmA in bovine and porcine methicillin-resistant Staphylococcus aureus ST398 isolates.</title>
        <authorList>
            <person name="Fessler A.T."/>
            <person name="Kadlec K."/>
            <person name="Schwarz S."/>
        </authorList>
    </citation>
    <scope>NUCLEOTIDE SEQUENCE</scope>
    <source>
        <strain evidence="14">Rd 11</strain>
        <plasmid evidence="14">pAFS11</plasmid>
    </source>
</reference>
<evidence type="ECO:0000256" key="10">
    <source>
        <dbReference type="ARBA" id="ARBA00024738"/>
    </source>
</evidence>
<comment type="function">
    <text evidence="10">N-acetylglucosaminyltransferase that catalyzes the polymerization of single monomer units of UDP-N-acetylglucosamine to produce the linear homomer poly-beta-1,6-N-acetyl-D-glucosamine (PNAG, also referred to as PIA), a biofilm adhesin polysaccharide. Requires IcaD for full activity.</text>
</comment>
<dbReference type="Pfam" id="PF00535">
    <property type="entry name" value="Glycos_transf_2"/>
    <property type="match status" value="1"/>
</dbReference>
<dbReference type="InterPro" id="IPR001173">
    <property type="entry name" value="Glyco_trans_2-like"/>
</dbReference>
<feature type="transmembrane region" description="Helical" evidence="12">
    <location>
        <begin position="288"/>
        <end position="314"/>
    </location>
</feature>
<evidence type="ECO:0000256" key="4">
    <source>
        <dbReference type="ARBA" id="ARBA00022475"/>
    </source>
</evidence>
<evidence type="ECO:0000259" key="13">
    <source>
        <dbReference type="Pfam" id="PF00535"/>
    </source>
</evidence>
<evidence type="ECO:0000256" key="6">
    <source>
        <dbReference type="ARBA" id="ARBA00022679"/>
    </source>
</evidence>
<keyword evidence="6 12" id="KW-0808">Transferase</keyword>
<evidence type="ECO:0000256" key="12">
    <source>
        <dbReference type="RuleBase" id="RU364028"/>
    </source>
</evidence>
<dbReference type="AlphaFoldDB" id="A0A1D0C161"/>
<evidence type="ECO:0000256" key="1">
    <source>
        <dbReference type="ARBA" id="ARBA00004651"/>
    </source>
</evidence>
<proteinExistence type="inferred from homology"/>
<feature type="transmembrane region" description="Helical" evidence="12">
    <location>
        <begin position="326"/>
        <end position="352"/>
    </location>
</feature>
<dbReference type="EMBL" id="FN806789">
    <property type="protein sequence ID" value="CEO92165.1"/>
    <property type="molecule type" value="Genomic_DNA"/>
</dbReference>
<feature type="domain" description="Glycosyltransferase 2-like" evidence="13">
    <location>
        <begin position="48"/>
        <end position="213"/>
    </location>
</feature>
<geneLocation type="plasmid" evidence="14">
    <name>pAFS11</name>
</geneLocation>
<dbReference type="GO" id="GO:0008375">
    <property type="term" value="F:acetylglucosaminyltransferase activity"/>
    <property type="evidence" value="ECO:0007669"/>
    <property type="project" value="UniProtKB-UniRule"/>
</dbReference>
<dbReference type="CDD" id="cd06423">
    <property type="entry name" value="CESA_like"/>
    <property type="match status" value="1"/>
</dbReference>
<keyword evidence="4 12" id="KW-1003">Cell membrane</keyword>
<dbReference type="SUPFAM" id="SSF53448">
    <property type="entry name" value="Nucleotide-diphospho-sugar transferases"/>
    <property type="match status" value="1"/>
</dbReference>
<gene>
    <name evidence="14" type="primary">icaA-like</name>
</gene>
<dbReference type="Gene3D" id="3.90.550.10">
    <property type="entry name" value="Spore Coat Polysaccharide Biosynthesis Protein SpsA, Chain A"/>
    <property type="match status" value="1"/>
</dbReference>
<accession>A0A1D0C161</accession>
<organism evidence="14">
    <name type="scientific">Staphylococcus aureus</name>
    <dbReference type="NCBI Taxonomy" id="1280"/>
    <lineage>
        <taxon>Bacteria</taxon>
        <taxon>Bacillati</taxon>
        <taxon>Bacillota</taxon>
        <taxon>Bacilli</taxon>
        <taxon>Bacillales</taxon>
        <taxon>Staphylococcaceae</taxon>
        <taxon>Staphylococcus</taxon>
    </lineage>
</organism>
<keyword evidence="5 12" id="KW-0328">Glycosyltransferase</keyword>
<name>A0A1D0C161_STAAU</name>
<evidence type="ECO:0000256" key="7">
    <source>
        <dbReference type="ARBA" id="ARBA00022692"/>
    </source>
</evidence>
<comment type="similarity">
    <text evidence="2 12">Belongs to the glycosyltransferase 2 family.</text>
</comment>
<evidence type="ECO:0000256" key="9">
    <source>
        <dbReference type="ARBA" id="ARBA00023136"/>
    </source>
</evidence>
<evidence type="ECO:0000313" key="14">
    <source>
        <dbReference type="EMBL" id="CEO92165.1"/>
    </source>
</evidence>
<feature type="transmembrane region" description="Helical" evidence="12">
    <location>
        <begin position="364"/>
        <end position="386"/>
    </location>
</feature>
<dbReference type="PANTHER" id="PTHR43630:SF1">
    <property type="entry name" value="POLY-BETA-1,6-N-ACETYL-D-GLUCOSAMINE SYNTHASE"/>
    <property type="match status" value="1"/>
</dbReference>
<evidence type="ECO:0000256" key="8">
    <source>
        <dbReference type="ARBA" id="ARBA00022989"/>
    </source>
</evidence>
<dbReference type="GO" id="GO:0005886">
    <property type="term" value="C:plasma membrane"/>
    <property type="evidence" value="ECO:0007669"/>
    <property type="project" value="UniProtKB-SubCell"/>
</dbReference>
<keyword evidence="14" id="KW-0614">Plasmid</keyword>
<dbReference type="NCBIfam" id="TIGR03937">
    <property type="entry name" value="PgaC_IcaA"/>
    <property type="match status" value="1"/>
</dbReference>
<dbReference type="InterPro" id="IPR023853">
    <property type="entry name" value="PGA_PgaC/IcaA"/>
</dbReference>
<keyword evidence="9 12" id="KW-0472">Membrane</keyword>
<dbReference type="GO" id="GO:0043708">
    <property type="term" value="P:cell adhesion involved in biofilm formation"/>
    <property type="evidence" value="ECO:0007669"/>
    <property type="project" value="InterPro"/>
</dbReference>
<evidence type="ECO:0000256" key="5">
    <source>
        <dbReference type="ARBA" id="ARBA00022676"/>
    </source>
</evidence>
<sequence>MKILLMFFIVYPIAMSIFWIIGTLIYYVFIERKLKAKHINYQPQEGISFIIACYNEASTIADTIKNLNDLSYPIKEIIAVNDGSSDHTKAELLRLKQMYKIKFINLEENRGKANALNVAAQYAQYPYLMCVDADTIIDDDAPYYMVESLVDDPTIGAVTGNPRIRNKSTLLGKIQTIEYASMIGSIKRAQTINGFVNTISGVFTLFNKKALEKNQYWDTDMITEDIAVSWKFHLSGYKIKYEPRALCWMLVPETFKGLWKQRVRWSQGGHEVILRDFKNMFKVRNVSLWLLFIEQILSVIWVYGIVVILCYTLLRLNFFDYYFYNYQLNIFLISAFLLTFINIIQFTISLLIDSRYERKNNLFLIFLSWYPTFYWLINAIVVVVAFPKALKRKKGEFATWTSPDRGNIKE</sequence>
<dbReference type="PANTHER" id="PTHR43630">
    <property type="entry name" value="POLY-BETA-1,6-N-ACETYL-D-GLUCOSAMINE SYNTHASE"/>
    <property type="match status" value="1"/>
</dbReference>
<feature type="transmembrane region" description="Helical" evidence="12">
    <location>
        <begin position="6"/>
        <end position="29"/>
    </location>
</feature>